<dbReference type="RefSeq" id="WP_253667687.1">
    <property type="nucleotide sequence ID" value="NZ_JAMTCP010000002.1"/>
</dbReference>
<comment type="caution">
    <text evidence="1">The sequence shown here is derived from an EMBL/GenBank/DDBJ whole genome shotgun (WGS) entry which is preliminary data.</text>
</comment>
<evidence type="ECO:0008006" key="3">
    <source>
        <dbReference type="Google" id="ProtNLM"/>
    </source>
</evidence>
<gene>
    <name evidence="1" type="ORF">LX15_000383</name>
</gene>
<evidence type="ECO:0000313" key="1">
    <source>
        <dbReference type="EMBL" id="MCP2256700.1"/>
    </source>
</evidence>
<keyword evidence="2" id="KW-1185">Reference proteome</keyword>
<sequence length="203" mass="22942">MSVHAFVDESHRGAYLLVVTLLKPTELERTRTLLRSLRVGGERRLHFKHESDAVKRMIAARLAQSGVRTRVYTGRGGTEGVRRSCLAHLVSDLIALDARRLVLEARGREEDRRDRRTIGPLLRGAGGDGRLVYEHLRPHEEPSLWISDAVAWCHGAGGGWRRRVSPIIEQVLDVGGAGHDSRGRPWWGDLRSWATRHHGRRTH</sequence>
<accession>A0ABT1HMH7</accession>
<dbReference type="EMBL" id="JAMTCP010000002">
    <property type="protein sequence ID" value="MCP2256700.1"/>
    <property type="molecule type" value="Genomic_DNA"/>
</dbReference>
<proteinExistence type="predicted"/>
<organism evidence="1 2">
    <name type="scientific">Streptoalloteichus tenebrarius (strain ATCC 17920 / DSM 40477 / JCM 4838 / CBS 697.72 / NBRC 16177 / NCIMB 11028 / NRRL B-12390 / A12253. 1 / ISP 5477)</name>
    <name type="common">Streptomyces tenebrarius</name>
    <dbReference type="NCBI Taxonomy" id="1933"/>
    <lineage>
        <taxon>Bacteria</taxon>
        <taxon>Bacillati</taxon>
        <taxon>Actinomycetota</taxon>
        <taxon>Actinomycetes</taxon>
        <taxon>Pseudonocardiales</taxon>
        <taxon>Pseudonocardiaceae</taxon>
        <taxon>Streptoalloteichus</taxon>
    </lineage>
</organism>
<name>A0ABT1HMH7_STRSD</name>
<protein>
    <recommendedName>
        <fullName evidence="3">DUF3800 domain-containing protein</fullName>
    </recommendedName>
</protein>
<dbReference type="Proteomes" id="UP001205311">
    <property type="component" value="Unassembled WGS sequence"/>
</dbReference>
<evidence type="ECO:0000313" key="2">
    <source>
        <dbReference type="Proteomes" id="UP001205311"/>
    </source>
</evidence>
<reference evidence="1 2" key="1">
    <citation type="submission" date="2022-06" db="EMBL/GenBank/DDBJ databases">
        <title>Genomic Encyclopedia of Archaeal and Bacterial Type Strains, Phase II (KMG-II): from individual species to whole genera.</title>
        <authorList>
            <person name="Goeker M."/>
        </authorList>
    </citation>
    <scope>NUCLEOTIDE SEQUENCE [LARGE SCALE GENOMIC DNA]</scope>
    <source>
        <strain evidence="1 2">DSM 40477</strain>
    </source>
</reference>